<dbReference type="Pfam" id="PF07927">
    <property type="entry name" value="HicA_toxin"/>
    <property type="match status" value="1"/>
</dbReference>
<gene>
    <name evidence="2" type="ORF">MchiMG62_06780</name>
</gene>
<accession>A0ABM7H455</accession>
<dbReference type="Pfam" id="PF15919">
    <property type="entry name" value="HicB_lk_antitox"/>
    <property type="match status" value="1"/>
</dbReference>
<protein>
    <recommendedName>
        <fullName evidence="1">HicB-like antitoxin of toxin-antitoxin system domain-containing protein</fullName>
    </recommendedName>
</protein>
<dbReference type="PANTHER" id="PTHR34504">
    <property type="entry name" value="ANTITOXIN HICB"/>
    <property type="match status" value="1"/>
</dbReference>
<organism evidence="2 3">
    <name type="scientific">Methanoculleus chikugoensis</name>
    <dbReference type="NCBI Taxonomy" id="118126"/>
    <lineage>
        <taxon>Archaea</taxon>
        <taxon>Methanobacteriati</taxon>
        <taxon>Methanobacteriota</taxon>
        <taxon>Stenosarchaea group</taxon>
        <taxon>Methanomicrobia</taxon>
        <taxon>Methanomicrobiales</taxon>
        <taxon>Methanomicrobiaceae</taxon>
        <taxon>Methanoculleus</taxon>
    </lineage>
</organism>
<dbReference type="EMBL" id="AP019781">
    <property type="protein sequence ID" value="BBL67497.1"/>
    <property type="molecule type" value="Genomic_DNA"/>
</dbReference>
<reference evidence="2 3" key="1">
    <citation type="submission" date="2019-06" db="EMBL/GenBank/DDBJ databases">
        <title>Complete genome sequence of Methanoculleus chikugoensis strain MG62.</title>
        <authorList>
            <person name="Asakawa S."/>
            <person name="Dianou D."/>
        </authorList>
    </citation>
    <scope>NUCLEOTIDE SEQUENCE [LARGE SCALE GENOMIC DNA]</scope>
    <source>
        <strain evidence="2 3">MG62</strain>
    </source>
</reference>
<evidence type="ECO:0000259" key="1">
    <source>
        <dbReference type="Pfam" id="PF15919"/>
    </source>
</evidence>
<dbReference type="PANTHER" id="PTHR34504:SF4">
    <property type="entry name" value="ANTITOXIN HICB"/>
    <property type="match status" value="1"/>
</dbReference>
<proteinExistence type="predicted"/>
<name>A0ABM7H455_9EURY</name>
<keyword evidence="3" id="KW-1185">Reference proteome</keyword>
<dbReference type="Proteomes" id="UP000824969">
    <property type="component" value="Chromosome"/>
</dbReference>
<evidence type="ECO:0000313" key="3">
    <source>
        <dbReference type="Proteomes" id="UP000824969"/>
    </source>
</evidence>
<dbReference type="InterPro" id="IPR051404">
    <property type="entry name" value="TA_system_antitoxin"/>
</dbReference>
<dbReference type="InterPro" id="IPR031807">
    <property type="entry name" value="HicB-like"/>
</dbReference>
<dbReference type="InterPro" id="IPR012933">
    <property type="entry name" value="HicA_mRNA_interferase"/>
</dbReference>
<feature type="domain" description="HicB-like antitoxin of toxin-antitoxin system" evidence="1">
    <location>
        <begin position="84"/>
        <end position="142"/>
    </location>
</feature>
<evidence type="ECO:0000313" key="2">
    <source>
        <dbReference type="EMBL" id="BBL67497.1"/>
    </source>
</evidence>
<sequence length="156" mass="16893">MVWEDSGESKKGHEAVRAFVRAGGVMRQGKGDHVNIKMPSGAIITLPWSKELKIGLLTAAIKKAGLTEEEFLALTLNGVLKMEFTVVIQKAEEGGFWAEVPALPGCYSQGETVEETLENIREAIEGHVEALRQEGQGVPPEEDLIIGRVRVSEGVA</sequence>